<dbReference type="Proteomes" id="UP000824243">
    <property type="component" value="Unassembled WGS sequence"/>
</dbReference>
<sequence>MKGQVYGMEDGRKKIWICLLTVVLAAVLIGVIYYYSAPQEQGNEGFLIREQWEETYVF</sequence>
<accession>A0A9D1VYP4</accession>
<reference evidence="2" key="1">
    <citation type="journal article" date="2021" name="PeerJ">
        <title>Extensive microbial diversity within the chicken gut microbiome revealed by metagenomics and culture.</title>
        <authorList>
            <person name="Gilroy R."/>
            <person name="Ravi A."/>
            <person name="Getino M."/>
            <person name="Pursley I."/>
            <person name="Horton D.L."/>
            <person name="Alikhan N.F."/>
            <person name="Baker D."/>
            <person name="Gharbi K."/>
            <person name="Hall N."/>
            <person name="Watson M."/>
            <person name="Adriaenssens E.M."/>
            <person name="Foster-Nyarko E."/>
            <person name="Jarju S."/>
            <person name="Secka A."/>
            <person name="Antonio M."/>
            <person name="Oren A."/>
            <person name="Chaudhuri R.R."/>
            <person name="La Ragione R."/>
            <person name="Hildebrand F."/>
            <person name="Pallen M.J."/>
        </authorList>
    </citation>
    <scope>NUCLEOTIDE SEQUENCE</scope>
    <source>
        <strain evidence="2">ChiSjej5B23-15282</strain>
    </source>
</reference>
<gene>
    <name evidence="2" type="ORF">H9981_10485</name>
</gene>
<feature type="transmembrane region" description="Helical" evidence="1">
    <location>
        <begin position="15"/>
        <end position="35"/>
    </location>
</feature>
<keyword evidence="1" id="KW-1133">Transmembrane helix</keyword>
<organism evidence="2 3">
    <name type="scientific">Candidatus Mediterraneibacter caccavium</name>
    <dbReference type="NCBI Taxonomy" id="2838661"/>
    <lineage>
        <taxon>Bacteria</taxon>
        <taxon>Bacillati</taxon>
        <taxon>Bacillota</taxon>
        <taxon>Clostridia</taxon>
        <taxon>Lachnospirales</taxon>
        <taxon>Lachnospiraceae</taxon>
        <taxon>Mediterraneibacter</taxon>
    </lineage>
</organism>
<evidence type="ECO:0000313" key="2">
    <source>
        <dbReference type="EMBL" id="HIX49415.1"/>
    </source>
</evidence>
<keyword evidence="1" id="KW-0472">Membrane</keyword>
<name>A0A9D1VYP4_9FIRM</name>
<keyword evidence="1" id="KW-0812">Transmembrane</keyword>
<proteinExistence type="predicted"/>
<evidence type="ECO:0000256" key="1">
    <source>
        <dbReference type="SAM" id="Phobius"/>
    </source>
</evidence>
<reference evidence="2" key="2">
    <citation type="submission" date="2021-04" db="EMBL/GenBank/DDBJ databases">
        <authorList>
            <person name="Gilroy R."/>
        </authorList>
    </citation>
    <scope>NUCLEOTIDE SEQUENCE</scope>
    <source>
        <strain evidence="2">ChiSjej5B23-15282</strain>
    </source>
</reference>
<dbReference type="AlphaFoldDB" id="A0A9D1VYP4"/>
<dbReference type="EMBL" id="DXFA01000175">
    <property type="protein sequence ID" value="HIX49415.1"/>
    <property type="molecule type" value="Genomic_DNA"/>
</dbReference>
<evidence type="ECO:0000313" key="3">
    <source>
        <dbReference type="Proteomes" id="UP000824243"/>
    </source>
</evidence>
<protein>
    <submittedName>
        <fullName evidence="2">Uncharacterized protein</fullName>
    </submittedName>
</protein>
<comment type="caution">
    <text evidence="2">The sequence shown here is derived from an EMBL/GenBank/DDBJ whole genome shotgun (WGS) entry which is preliminary data.</text>
</comment>